<dbReference type="OrthoDB" id="3797628at2759"/>
<feature type="compositionally biased region" description="Polar residues" evidence="1">
    <location>
        <begin position="16"/>
        <end position="27"/>
    </location>
</feature>
<evidence type="ECO:0000313" key="2">
    <source>
        <dbReference type="EMBL" id="QQP50557.1"/>
    </source>
</evidence>
<proteinExistence type="predicted"/>
<dbReference type="AlphaFoldDB" id="A0A7T8HIK5"/>
<organism evidence="2 3">
    <name type="scientific">Caligus rogercresseyi</name>
    <name type="common">Sea louse</name>
    <dbReference type="NCBI Taxonomy" id="217165"/>
    <lineage>
        <taxon>Eukaryota</taxon>
        <taxon>Metazoa</taxon>
        <taxon>Ecdysozoa</taxon>
        <taxon>Arthropoda</taxon>
        <taxon>Crustacea</taxon>
        <taxon>Multicrustacea</taxon>
        <taxon>Hexanauplia</taxon>
        <taxon>Copepoda</taxon>
        <taxon>Siphonostomatoida</taxon>
        <taxon>Caligidae</taxon>
        <taxon>Caligus</taxon>
    </lineage>
</organism>
<dbReference type="Proteomes" id="UP000595437">
    <property type="component" value="Chromosome 7"/>
</dbReference>
<feature type="region of interest" description="Disordered" evidence="1">
    <location>
        <begin position="1"/>
        <end position="62"/>
    </location>
</feature>
<feature type="compositionally biased region" description="Basic and acidic residues" evidence="1">
    <location>
        <begin position="1"/>
        <end position="12"/>
    </location>
</feature>
<sequence length="75" mass="8269">MLQTSGKREEILKPSNPATQKTISSDSPSHKLSPHRNVKAKAKPLLGSGNKSSMFDGLEDDDIHPKNEILFHVHP</sequence>
<evidence type="ECO:0000313" key="3">
    <source>
        <dbReference type="Proteomes" id="UP000595437"/>
    </source>
</evidence>
<protein>
    <submittedName>
        <fullName evidence="2">Nucleoporin 98kDa</fullName>
    </submittedName>
</protein>
<dbReference type="EMBL" id="CP045896">
    <property type="protein sequence ID" value="QQP50557.1"/>
    <property type="molecule type" value="Genomic_DNA"/>
</dbReference>
<keyword evidence="3" id="KW-1185">Reference proteome</keyword>
<feature type="compositionally biased region" description="Basic residues" evidence="1">
    <location>
        <begin position="32"/>
        <end position="42"/>
    </location>
</feature>
<accession>A0A7T8HIK5</accession>
<evidence type="ECO:0000256" key="1">
    <source>
        <dbReference type="SAM" id="MobiDB-lite"/>
    </source>
</evidence>
<gene>
    <name evidence="2" type="ORF">FKW44_011590</name>
</gene>
<reference evidence="3" key="1">
    <citation type="submission" date="2021-01" db="EMBL/GenBank/DDBJ databases">
        <title>Caligus Genome Assembly.</title>
        <authorList>
            <person name="Gallardo-Escarate C."/>
        </authorList>
    </citation>
    <scope>NUCLEOTIDE SEQUENCE [LARGE SCALE GENOMIC DNA]</scope>
</reference>
<name>A0A7T8HIK5_CALRO</name>